<dbReference type="InterPro" id="IPR003760">
    <property type="entry name" value="PnrA-like"/>
</dbReference>
<organism evidence="5 6">
    <name type="scientific">Coprococcus catus</name>
    <dbReference type="NCBI Taxonomy" id="116085"/>
    <lineage>
        <taxon>Bacteria</taxon>
        <taxon>Bacillati</taxon>
        <taxon>Bacillota</taxon>
        <taxon>Clostridia</taxon>
        <taxon>Lachnospirales</taxon>
        <taxon>Lachnospiraceae</taxon>
        <taxon>Coprococcus</taxon>
    </lineage>
</organism>
<feature type="signal peptide" evidence="3">
    <location>
        <begin position="1"/>
        <end position="21"/>
    </location>
</feature>
<evidence type="ECO:0000313" key="6">
    <source>
        <dbReference type="Proteomes" id="UP000260773"/>
    </source>
</evidence>
<proteinExistence type="predicted"/>
<evidence type="ECO:0000259" key="4">
    <source>
        <dbReference type="Pfam" id="PF02608"/>
    </source>
</evidence>
<dbReference type="Proteomes" id="UP000260773">
    <property type="component" value="Unassembled WGS sequence"/>
</dbReference>
<reference evidence="5 6" key="1">
    <citation type="submission" date="2018-08" db="EMBL/GenBank/DDBJ databases">
        <title>A genome reference for cultivated species of the human gut microbiota.</title>
        <authorList>
            <person name="Zou Y."/>
            <person name="Xue W."/>
            <person name="Luo G."/>
        </authorList>
    </citation>
    <scope>NUCLEOTIDE SEQUENCE [LARGE SCALE GENOMIC DNA]</scope>
    <source>
        <strain evidence="5 6">AF45-17</strain>
    </source>
</reference>
<dbReference type="PANTHER" id="PTHR43208">
    <property type="entry name" value="ABC TRANSPORTER SUBSTRATE-BINDING PROTEIN"/>
    <property type="match status" value="1"/>
</dbReference>
<dbReference type="EMBL" id="QVEP01000044">
    <property type="protein sequence ID" value="RGB75736.1"/>
    <property type="molecule type" value="Genomic_DNA"/>
</dbReference>
<dbReference type="InterPro" id="IPR052910">
    <property type="entry name" value="ABC-Purine-Binding"/>
</dbReference>
<evidence type="ECO:0000256" key="1">
    <source>
        <dbReference type="ARBA" id="ARBA00022729"/>
    </source>
</evidence>
<dbReference type="CDD" id="cd19963">
    <property type="entry name" value="PBP1_BMP-like"/>
    <property type="match status" value="1"/>
</dbReference>
<dbReference type="PANTHER" id="PTHR43208:SF1">
    <property type="entry name" value="ABC TRANSPORTER SUBSTRATE-BINDING PROTEIN"/>
    <property type="match status" value="1"/>
</dbReference>
<feature type="compositionally biased region" description="Low complexity" evidence="2">
    <location>
        <begin position="32"/>
        <end position="50"/>
    </location>
</feature>
<feature type="region of interest" description="Disordered" evidence="2">
    <location>
        <begin position="22"/>
        <end position="56"/>
    </location>
</feature>
<evidence type="ECO:0000256" key="2">
    <source>
        <dbReference type="SAM" id="MobiDB-lite"/>
    </source>
</evidence>
<dbReference type="Gene3D" id="3.40.50.2300">
    <property type="match status" value="2"/>
</dbReference>
<dbReference type="Pfam" id="PF02608">
    <property type="entry name" value="Bmp"/>
    <property type="match status" value="1"/>
</dbReference>
<evidence type="ECO:0000313" key="5">
    <source>
        <dbReference type="EMBL" id="RGB75736.1"/>
    </source>
</evidence>
<gene>
    <name evidence="5" type="ORF">DW070_13820</name>
</gene>
<keyword evidence="1 3" id="KW-0732">Signal</keyword>
<dbReference type="GO" id="GO:0005886">
    <property type="term" value="C:plasma membrane"/>
    <property type="evidence" value="ECO:0007669"/>
    <property type="project" value="InterPro"/>
</dbReference>
<feature type="domain" description="ABC transporter substrate-binding protein PnrA-like" evidence="4">
    <location>
        <begin position="99"/>
        <end position="364"/>
    </location>
</feature>
<protein>
    <submittedName>
        <fullName evidence="5">BMP family ABC transporter substrate-binding protein</fullName>
    </submittedName>
</protein>
<sequence>MKKFLALVLTVVMAASLAACGNSGTKETQAPASGDSETAAESTAAESTGETAEKVGEGVDVKDLKVGFIFIGDENEGYTAAHYAGAKGMQEALGLSDDQIIIKWNIPEDETCYDAAVDLADQGCNIVFANSFGHESYILQAAAEFPDVQFCHATGYQAAGSGLANMHNYFTSIYESRYVSGVVAGMKLNEMIADGKITEDTAKVGYVGAYPYAEVISGFTSFFLGVRSQCPSATMEVKYTNSWASFDLEKECAESLIADKCVLISQHADTTGAPTACQAADVPCVGYNISMIETAPDAALTSASINWEPYYEYATKCVIDGTAIDTDWCKGFAEGADKLTDLNDKVVAEGTAEKVKEVEDAIIDGSLHVFDTSTFTVNGKKLTDADSEYISDGYFHESEKASAPAFDFIIDGITAVTQ</sequence>
<dbReference type="AlphaFoldDB" id="A0A3E2TH39"/>
<feature type="compositionally biased region" description="Polar residues" evidence="2">
    <location>
        <begin position="22"/>
        <end position="31"/>
    </location>
</feature>
<evidence type="ECO:0000256" key="3">
    <source>
        <dbReference type="SAM" id="SignalP"/>
    </source>
</evidence>
<name>A0A3E2TH39_9FIRM</name>
<accession>A0A3E2TH39</accession>
<dbReference type="PROSITE" id="PS51257">
    <property type="entry name" value="PROKAR_LIPOPROTEIN"/>
    <property type="match status" value="1"/>
</dbReference>
<feature type="chain" id="PRO_5038863228" evidence="3">
    <location>
        <begin position="22"/>
        <end position="418"/>
    </location>
</feature>
<comment type="caution">
    <text evidence="5">The sequence shown here is derived from an EMBL/GenBank/DDBJ whole genome shotgun (WGS) entry which is preliminary data.</text>
</comment>